<dbReference type="InterPro" id="IPR036390">
    <property type="entry name" value="WH_DNA-bd_sf"/>
</dbReference>
<dbReference type="InterPro" id="IPR036388">
    <property type="entry name" value="WH-like_DNA-bd_sf"/>
</dbReference>
<evidence type="ECO:0000313" key="6">
    <source>
        <dbReference type="EMBL" id="MFC3710959.1"/>
    </source>
</evidence>
<gene>
    <name evidence="6" type="primary">hutC</name>
    <name evidence="6" type="ORF">ACFOMD_00130</name>
</gene>
<dbReference type="Pfam" id="PF00392">
    <property type="entry name" value="GntR"/>
    <property type="match status" value="1"/>
</dbReference>
<dbReference type="SUPFAM" id="SSF46785">
    <property type="entry name" value="Winged helix' DNA-binding domain"/>
    <property type="match status" value="1"/>
</dbReference>
<keyword evidence="1" id="KW-0805">Transcription regulation</keyword>
<dbReference type="Pfam" id="PF07702">
    <property type="entry name" value="UTRA"/>
    <property type="match status" value="1"/>
</dbReference>
<evidence type="ECO:0000313" key="7">
    <source>
        <dbReference type="Proteomes" id="UP001595615"/>
    </source>
</evidence>
<comment type="caution">
    <text evidence="6">The sequence shown here is derived from an EMBL/GenBank/DDBJ whole genome shotgun (WGS) entry which is preliminary data.</text>
</comment>
<name>A0ABV7X4B9_9SPHN</name>
<dbReference type="EMBL" id="JBHRXV010000001">
    <property type="protein sequence ID" value="MFC3710959.1"/>
    <property type="molecule type" value="Genomic_DNA"/>
</dbReference>
<sequence>MSNPEPRYAAIKAHVMDGIAAGRLKPGDRLPSEHELVTQFGVSRMTVNRALRELKQGGVLVGVAGVGSFVAEPRPEGHLIEVRNIAEEVRGRGHAYAATVIDNRALAAGAEAAACLDVEVGTPIFHSLIVHRENGLAIQLEDRLVLAEAAPGYDAIDFTATTPNEVLMRAAPLERVEHRVRATLPDATTRRLLSMPSGEPCLLLIRRTWSGGRIVSHAALSHPASRFEFSDSFAPPVSLG</sequence>
<reference evidence="7" key="1">
    <citation type="journal article" date="2019" name="Int. J. Syst. Evol. Microbiol.">
        <title>The Global Catalogue of Microorganisms (GCM) 10K type strain sequencing project: providing services to taxonomists for standard genome sequencing and annotation.</title>
        <authorList>
            <consortium name="The Broad Institute Genomics Platform"/>
            <consortium name="The Broad Institute Genome Sequencing Center for Infectious Disease"/>
            <person name="Wu L."/>
            <person name="Ma J."/>
        </authorList>
    </citation>
    <scope>NUCLEOTIDE SEQUENCE [LARGE SCALE GENOMIC DNA]</scope>
    <source>
        <strain evidence="7">KCTC 42644</strain>
    </source>
</reference>
<dbReference type="SUPFAM" id="SSF64288">
    <property type="entry name" value="Chorismate lyase-like"/>
    <property type="match status" value="1"/>
</dbReference>
<dbReference type="RefSeq" id="WP_380854956.1">
    <property type="nucleotide sequence ID" value="NZ_JBHRXV010000001.1"/>
</dbReference>
<dbReference type="PRINTS" id="PR00035">
    <property type="entry name" value="HTHGNTR"/>
</dbReference>
<dbReference type="InterPro" id="IPR010248">
    <property type="entry name" value="His_ut_repres"/>
</dbReference>
<dbReference type="InterPro" id="IPR028978">
    <property type="entry name" value="Chorismate_lyase_/UTRA_dom_sf"/>
</dbReference>
<dbReference type="NCBIfam" id="TIGR02018">
    <property type="entry name" value="his_ut_repres"/>
    <property type="match status" value="1"/>
</dbReference>
<dbReference type="SMART" id="SM00866">
    <property type="entry name" value="UTRA"/>
    <property type="match status" value="1"/>
</dbReference>
<dbReference type="CDD" id="cd07377">
    <property type="entry name" value="WHTH_GntR"/>
    <property type="match status" value="1"/>
</dbReference>
<protein>
    <recommendedName>
        <fullName evidence="4">Histidine utilization repressor</fullName>
    </recommendedName>
</protein>
<dbReference type="PANTHER" id="PTHR44846:SF16">
    <property type="entry name" value="TRANSCRIPTIONAL REGULATOR PHNF-RELATED"/>
    <property type="match status" value="1"/>
</dbReference>
<dbReference type="InterPro" id="IPR000524">
    <property type="entry name" value="Tscrpt_reg_HTH_GntR"/>
</dbReference>
<dbReference type="Proteomes" id="UP001595615">
    <property type="component" value="Unassembled WGS sequence"/>
</dbReference>
<dbReference type="Gene3D" id="3.40.1410.10">
    <property type="entry name" value="Chorismate lyase-like"/>
    <property type="match status" value="1"/>
</dbReference>
<dbReference type="PROSITE" id="PS50949">
    <property type="entry name" value="HTH_GNTR"/>
    <property type="match status" value="1"/>
</dbReference>
<evidence type="ECO:0000256" key="2">
    <source>
        <dbReference type="ARBA" id="ARBA00023125"/>
    </source>
</evidence>
<evidence type="ECO:0000259" key="5">
    <source>
        <dbReference type="PROSITE" id="PS50949"/>
    </source>
</evidence>
<keyword evidence="3" id="KW-0804">Transcription</keyword>
<evidence type="ECO:0000256" key="1">
    <source>
        <dbReference type="ARBA" id="ARBA00023015"/>
    </source>
</evidence>
<dbReference type="InterPro" id="IPR011663">
    <property type="entry name" value="UTRA"/>
</dbReference>
<accession>A0ABV7X4B9</accession>
<feature type="domain" description="HTH gntR-type" evidence="5">
    <location>
        <begin position="5"/>
        <end position="73"/>
    </location>
</feature>
<organism evidence="6 7">
    <name type="scientific">Sphingoaurantiacus capsulatus</name>
    <dbReference type="NCBI Taxonomy" id="1771310"/>
    <lineage>
        <taxon>Bacteria</taxon>
        <taxon>Pseudomonadati</taxon>
        <taxon>Pseudomonadota</taxon>
        <taxon>Alphaproteobacteria</taxon>
        <taxon>Sphingomonadales</taxon>
        <taxon>Sphingosinicellaceae</taxon>
        <taxon>Sphingoaurantiacus</taxon>
    </lineage>
</organism>
<dbReference type="PANTHER" id="PTHR44846">
    <property type="entry name" value="MANNOSYL-D-GLYCERATE TRANSPORT/METABOLISM SYSTEM REPRESSOR MNGR-RELATED"/>
    <property type="match status" value="1"/>
</dbReference>
<keyword evidence="7" id="KW-1185">Reference proteome</keyword>
<evidence type="ECO:0000256" key="4">
    <source>
        <dbReference type="NCBIfam" id="TIGR02018"/>
    </source>
</evidence>
<keyword evidence="2" id="KW-0238">DNA-binding</keyword>
<proteinExistence type="predicted"/>
<dbReference type="SMART" id="SM00345">
    <property type="entry name" value="HTH_GNTR"/>
    <property type="match status" value="1"/>
</dbReference>
<dbReference type="Gene3D" id="1.10.10.10">
    <property type="entry name" value="Winged helix-like DNA-binding domain superfamily/Winged helix DNA-binding domain"/>
    <property type="match status" value="1"/>
</dbReference>
<dbReference type="InterPro" id="IPR050679">
    <property type="entry name" value="Bact_HTH_transcr_reg"/>
</dbReference>
<evidence type="ECO:0000256" key="3">
    <source>
        <dbReference type="ARBA" id="ARBA00023163"/>
    </source>
</evidence>